<sequence length="106" mass="12139">MQHCQCGSRQYSNGTIDEHQEEIETLNNQFVEARDEIEYATEDAETTYFNESATEAKEVVGKVLEGYQQLCAKLSEAERGKLQRSMGLKMEQLKAELEQLDHLHAD</sequence>
<dbReference type="Proteomes" id="UP001055712">
    <property type="component" value="Unassembled WGS sequence"/>
</dbReference>
<organism evidence="2 3">
    <name type="scientific">Chlorella vulgaris</name>
    <name type="common">Green alga</name>
    <dbReference type="NCBI Taxonomy" id="3077"/>
    <lineage>
        <taxon>Eukaryota</taxon>
        <taxon>Viridiplantae</taxon>
        <taxon>Chlorophyta</taxon>
        <taxon>core chlorophytes</taxon>
        <taxon>Trebouxiophyceae</taxon>
        <taxon>Chlorellales</taxon>
        <taxon>Chlorellaceae</taxon>
        <taxon>Chlorella clade</taxon>
        <taxon>Chlorella</taxon>
    </lineage>
</organism>
<name>A0A9D4TIH3_CHLVU</name>
<gene>
    <name evidence="2" type="ORF">D9Q98_008680</name>
</gene>
<dbReference type="AlphaFoldDB" id="A0A9D4TIH3"/>
<evidence type="ECO:0000313" key="2">
    <source>
        <dbReference type="EMBL" id="KAI3426307.1"/>
    </source>
</evidence>
<evidence type="ECO:0000256" key="1">
    <source>
        <dbReference type="SAM" id="Coils"/>
    </source>
</evidence>
<dbReference type="PANTHER" id="PTHR35706">
    <property type="entry name" value="F14O23.11 PROTEIN"/>
    <property type="match status" value="1"/>
</dbReference>
<feature type="coiled-coil region" evidence="1">
    <location>
        <begin position="9"/>
        <end position="43"/>
    </location>
</feature>
<dbReference type="EMBL" id="SIDB01000011">
    <property type="protein sequence ID" value="KAI3426307.1"/>
    <property type="molecule type" value="Genomic_DNA"/>
</dbReference>
<dbReference type="PANTHER" id="PTHR35706:SF1">
    <property type="entry name" value="EMBRYOGENESIS-LIKE PROTEIN"/>
    <property type="match status" value="1"/>
</dbReference>
<reference evidence="2" key="1">
    <citation type="journal article" date="2019" name="Plant J.">
        <title>Chlorella vulgaris genome assembly and annotation reveals the molecular basis for metabolic acclimation to high light conditions.</title>
        <authorList>
            <person name="Cecchin M."/>
            <person name="Marcolungo L."/>
            <person name="Rossato M."/>
            <person name="Girolomoni L."/>
            <person name="Cosentino E."/>
            <person name="Cuine S."/>
            <person name="Li-Beisson Y."/>
            <person name="Delledonne M."/>
            <person name="Ballottari M."/>
        </authorList>
    </citation>
    <scope>NUCLEOTIDE SEQUENCE</scope>
    <source>
        <strain evidence="2">211/11P</strain>
    </source>
</reference>
<accession>A0A9D4TIH3</accession>
<keyword evidence="1" id="KW-0175">Coiled coil</keyword>
<comment type="caution">
    <text evidence="2">The sequence shown here is derived from an EMBL/GenBank/DDBJ whole genome shotgun (WGS) entry which is preliminary data.</text>
</comment>
<protein>
    <recommendedName>
        <fullName evidence="4">Late embryogenesis abundant protein</fullName>
    </recommendedName>
</protein>
<keyword evidence="3" id="KW-1185">Reference proteome</keyword>
<evidence type="ECO:0000313" key="3">
    <source>
        <dbReference type="Proteomes" id="UP001055712"/>
    </source>
</evidence>
<evidence type="ECO:0008006" key="4">
    <source>
        <dbReference type="Google" id="ProtNLM"/>
    </source>
</evidence>
<dbReference type="InterPro" id="IPR053325">
    <property type="entry name" value="H3-Acetyl_Activator"/>
</dbReference>
<proteinExistence type="predicted"/>
<reference evidence="2" key="2">
    <citation type="submission" date="2020-11" db="EMBL/GenBank/DDBJ databases">
        <authorList>
            <person name="Cecchin M."/>
            <person name="Marcolungo L."/>
            <person name="Rossato M."/>
            <person name="Girolomoni L."/>
            <person name="Cosentino E."/>
            <person name="Cuine S."/>
            <person name="Li-Beisson Y."/>
            <person name="Delledonne M."/>
            <person name="Ballottari M."/>
        </authorList>
    </citation>
    <scope>NUCLEOTIDE SEQUENCE</scope>
    <source>
        <strain evidence="2">211/11P</strain>
        <tissue evidence="2">Whole cell</tissue>
    </source>
</reference>
<dbReference type="OrthoDB" id="273230at2759"/>